<dbReference type="CDD" id="cd01285">
    <property type="entry name" value="nucleoside_deaminase"/>
    <property type="match status" value="1"/>
</dbReference>
<keyword evidence="5" id="KW-1185">Reference proteome</keyword>
<dbReference type="PANTHER" id="PTHR11079:SF190">
    <property type="entry name" value="CYTOSINE DEAMINASE"/>
    <property type="match status" value="1"/>
</dbReference>
<dbReference type="RefSeq" id="WP_273690272.1">
    <property type="nucleotide sequence ID" value="NZ_CP117411.1"/>
</dbReference>
<dbReference type="Gene3D" id="3.40.140.10">
    <property type="entry name" value="Cytidine Deaminase, domain 2"/>
    <property type="match status" value="1"/>
</dbReference>
<evidence type="ECO:0000313" key="5">
    <source>
        <dbReference type="Proteomes" id="UP001220395"/>
    </source>
</evidence>
<proteinExistence type="predicted"/>
<dbReference type="PROSITE" id="PS51747">
    <property type="entry name" value="CYT_DCMP_DEAMINASES_2"/>
    <property type="match status" value="1"/>
</dbReference>
<gene>
    <name evidence="4" type="ORF">PQ455_06515</name>
</gene>
<dbReference type="InterPro" id="IPR002125">
    <property type="entry name" value="CMP_dCMP_dom"/>
</dbReference>
<dbReference type="EMBL" id="CP117411">
    <property type="protein sequence ID" value="WCT74868.1"/>
    <property type="molecule type" value="Genomic_DNA"/>
</dbReference>
<keyword evidence="2" id="KW-0862">Zinc</keyword>
<dbReference type="PROSITE" id="PS00903">
    <property type="entry name" value="CYT_DCMP_DEAMINASES_1"/>
    <property type="match status" value="1"/>
</dbReference>
<accession>A0ABY7TNQ5</accession>
<evidence type="ECO:0000313" key="4">
    <source>
        <dbReference type="EMBL" id="WCT74868.1"/>
    </source>
</evidence>
<dbReference type="SUPFAM" id="SSF53927">
    <property type="entry name" value="Cytidine deaminase-like"/>
    <property type="match status" value="1"/>
</dbReference>
<feature type="domain" description="CMP/dCMP-type deaminase" evidence="3">
    <location>
        <begin position="12"/>
        <end position="126"/>
    </location>
</feature>
<sequence length="154" mass="16764">MGSGFEDDGAIRPDLVDRCYELAAIGYGEGGCPIGSLLVRGGAIIGEGWNRRVQQGDPIAHGEMDALRNAGRQPTYRDTILYTSLSPCMMCAGTIVQFKIPHVVVLENTTFGGNEGFLREHGVTVDVLDDPRAIALMRRFIAEQPALWNEDIAE</sequence>
<dbReference type="Pfam" id="PF00383">
    <property type="entry name" value="dCMP_cyt_deam_1"/>
    <property type="match status" value="1"/>
</dbReference>
<evidence type="ECO:0000259" key="3">
    <source>
        <dbReference type="PROSITE" id="PS51747"/>
    </source>
</evidence>
<dbReference type="InterPro" id="IPR016193">
    <property type="entry name" value="Cytidine_deaminase-like"/>
</dbReference>
<evidence type="ECO:0000256" key="1">
    <source>
        <dbReference type="ARBA" id="ARBA00022723"/>
    </source>
</evidence>
<dbReference type="PANTHER" id="PTHR11079">
    <property type="entry name" value="CYTOSINE DEAMINASE FAMILY MEMBER"/>
    <property type="match status" value="1"/>
</dbReference>
<dbReference type="InterPro" id="IPR016192">
    <property type="entry name" value="APOBEC/CMP_deaminase_Zn-bd"/>
</dbReference>
<name>A0ABY7TNQ5_9SPHN</name>
<dbReference type="Proteomes" id="UP001220395">
    <property type="component" value="Chromosome"/>
</dbReference>
<keyword evidence="1" id="KW-0479">Metal-binding</keyword>
<organism evidence="4 5">
    <name type="scientific">Sphingomonas naphthae</name>
    <dbReference type="NCBI Taxonomy" id="1813468"/>
    <lineage>
        <taxon>Bacteria</taxon>
        <taxon>Pseudomonadati</taxon>
        <taxon>Pseudomonadota</taxon>
        <taxon>Alphaproteobacteria</taxon>
        <taxon>Sphingomonadales</taxon>
        <taxon>Sphingomonadaceae</taxon>
        <taxon>Sphingomonas</taxon>
    </lineage>
</organism>
<reference evidence="4 5" key="1">
    <citation type="submission" date="2023-02" db="EMBL/GenBank/DDBJ databases">
        <title>Genome sequence of Sphingomonas naphthae.</title>
        <authorList>
            <person name="Kim S."/>
            <person name="Heo J."/>
            <person name="Kwon S.-W."/>
        </authorList>
    </citation>
    <scope>NUCLEOTIDE SEQUENCE [LARGE SCALE GENOMIC DNA]</scope>
    <source>
        <strain evidence="4 5">KACC 18716</strain>
    </source>
</reference>
<evidence type="ECO:0000256" key="2">
    <source>
        <dbReference type="ARBA" id="ARBA00022833"/>
    </source>
</evidence>
<protein>
    <submittedName>
        <fullName evidence="4">Nucleoside deaminase</fullName>
    </submittedName>
</protein>